<dbReference type="SUPFAM" id="SSF47473">
    <property type="entry name" value="EF-hand"/>
    <property type="match status" value="1"/>
</dbReference>
<dbReference type="RefSeq" id="WP_132881956.1">
    <property type="nucleotide sequence ID" value="NZ_JBBGZA010000001.1"/>
</dbReference>
<comment type="caution">
    <text evidence="6">The sequence shown here is derived from an EMBL/GenBank/DDBJ whole genome shotgun (WGS) entry which is preliminary data.</text>
</comment>
<dbReference type="EMBL" id="JBBGZA010000001">
    <property type="protein sequence ID" value="MEJ5095189.1"/>
    <property type="molecule type" value="Genomic_DNA"/>
</dbReference>
<feature type="compositionally biased region" description="Basic and acidic residues" evidence="3">
    <location>
        <begin position="134"/>
        <end position="160"/>
    </location>
</feature>
<dbReference type="InterPro" id="IPR002048">
    <property type="entry name" value="EF_hand_dom"/>
</dbReference>
<dbReference type="Gene3D" id="1.10.238.10">
    <property type="entry name" value="EF-hand"/>
    <property type="match status" value="2"/>
</dbReference>
<gene>
    <name evidence="6" type="ORF">WH159_11660</name>
</gene>
<feature type="region of interest" description="Disordered" evidence="3">
    <location>
        <begin position="67"/>
        <end position="108"/>
    </location>
</feature>
<dbReference type="Pfam" id="PF13202">
    <property type="entry name" value="EF-hand_5"/>
    <property type="match status" value="4"/>
</dbReference>
<evidence type="ECO:0000256" key="3">
    <source>
        <dbReference type="SAM" id="MobiDB-lite"/>
    </source>
</evidence>
<accession>A0ABU8Q6Q3</accession>
<keyword evidence="1" id="KW-0479">Metal-binding</keyword>
<proteinExistence type="predicted"/>
<keyword evidence="2" id="KW-0677">Repeat</keyword>
<evidence type="ECO:0000259" key="5">
    <source>
        <dbReference type="PROSITE" id="PS50222"/>
    </source>
</evidence>
<dbReference type="PROSITE" id="PS00018">
    <property type="entry name" value="EF_HAND_1"/>
    <property type="match status" value="2"/>
</dbReference>
<sequence length="177" mass="18811">MKKFVVAAALAATMLTGVAQAGQQDTPAPRRAGPMAMIDANKDGVLTREEALAAADVQFARMDQNKDGKVDATEMRPPHRRGGGNAPADGKAPAGKPAPGMHRRGGMGERMLARVDANKDGAISREEFRAAATTRFERMDANRDGRIDAAEQNALRERMKARSGRHAPPAPAESAND</sequence>
<organism evidence="6 7">
    <name type="scientific">Sphingomonas molluscorum</name>
    <dbReference type="NCBI Taxonomy" id="418184"/>
    <lineage>
        <taxon>Bacteria</taxon>
        <taxon>Pseudomonadati</taxon>
        <taxon>Pseudomonadota</taxon>
        <taxon>Alphaproteobacteria</taxon>
        <taxon>Sphingomonadales</taxon>
        <taxon>Sphingomonadaceae</taxon>
        <taxon>Sphingomonas</taxon>
    </lineage>
</organism>
<evidence type="ECO:0000256" key="4">
    <source>
        <dbReference type="SAM" id="SignalP"/>
    </source>
</evidence>
<dbReference type="InterPro" id="IPR018247">
    <property type="entry name" value="EF_Hand_1_Ca_BS"/>
</dbReference>
<keyword evidence="7" id="KW-1185">Reference proteome</keyword>
<reference evidence="6 7" key="1">
    <citation type="submission" date="2023-12" db="EMBL/GenBank/DDBJ databases">
        <title>Gut-associated functions are favored during microbiome assembly across C. elegans life.</title>
        <authorList>
            <person name="Zimmermann J."/>
        </authorList>
    </citation>
    <scope>NUCLEOTIDE SEQUENCE [LARGE SCALE GENOMIC DNA]</scope>
    <source>
        <strain evidence="6 7">JUb134</strain>
    </source>
</reference>
<evidence type="ECO:0000256" key="2">
    <source>
        <dbReference type="ARBA" id="ARBA00022737"/>
    </source>
</evidence>
<evidence type="ECO:0000313" key="7">
    <source>
        <dbReference type="Proteomes" id="UP001380365"/>
    </source>
</evidence>
<name>A0ABU8Q6Q3_9SPHN</name>
<keyword evidence="4" id="KW-0732">Signal</keyword>
<protein>
    <submittedName>
        <fullName evidence="6">EF-hand domain-containing protein</fullName>
    </submittedName>
</protein>
<evidence type="ECO:0000313" key="6">
    <source>
        <dbReference type="EMBL" id="MEJ5095189.1"/>
    </source>
</evidence>
<dbReference type="PROSITE" id="PS50222">
    <property type="entry name" value="EF_HAND_2"/>
    <property type="match status" value="2"/>
</dbReference>
<feature type="domain" description="EF-hand" evidence="5">
    <location>
        <begin position="50"/>
        <end position="85"/>
    </location>
</feature>
<dbReference type="PANTHER" id="PTHR10827">
    <property type="entry name" value="RETICULOCALBIN"/>
    <property type="match status" value="1"/>
</dbReference>
<feature type="compositionally biased region" description="Basic and acidic residues" evidence="3">
    <location>
        <begin position="67"/>
        <end position="77"/>
    </location>
</feature>
<dbReference type="PANTHER" id="PTHR10827:SF98">
    <property type="entry name" value="45 KDA CALCIUM-BINDING PROTEIN"/>
    <property type="match status" value="1"/>
</dbReference>
<feature type="region of interest" description="Disordered" evidence="3">
    <location>
        <begin position="134"/>
        <end position="177"/>
    </location>
</feature>
<dbReference type="InterPro" id="IPR011992">
    <property type="entry name" value="EF-hand-dom_pair"/>
</dbReference>
<feature type="compositionally biased region" description="Low complexity" evidence="3">
    <location>
        <begin position="86"/>
        <end position="100"/>
    </location>
</feature>
<feature type="chain" id="PRO_5046827586" evidence="4">
    <location>
        <begin position="22"/>
        <end position="177"/>
    </location>
</feature>
<evidence type="ECO:0000256" key="1">
    <source>
        <dbReference type="ARBA" id="ARBA00022723"/>
    </source>
</evidence>
<dbReference type="Proteomes" id="UP001380365">
    <property type="component" value="Unassembled WGS sequence"/>
</dbReference>
<feature type="domain" description="EF-hand" evidence="5">
    <location>
        <begin position="109"/>
        <end position="138"/>
    </location>
</feature>
<feature type="signal peptide" evidence="4">
    <location>
        <begin position="1"/>
        <end position="21"/>
    </location>
</feature>